<protein>
    <submittedName>
        <fullName evidence="2">Uncharacterized protein</fullName>
    </submittedName>
</protein>
<reference evidence="2 3" key="1">
    <citation type="submission" date="2020-07" db="EMBL/GenBank/DDBJ databases">
        <title>Whole genome sequence of Sphingobium yanoikuyae A3.</title>
        <authorList>
            <person name="Han S.-S."/>
        </authorList>
    </citation>
    <scope>NUCLEOTIDE SEQUENCE [LARGE SCALE GENOMIC DNA]</scope>
    <source>
        <strain evidence="2 3">A3</strain>
    </source>
</reference>
<dbReference type="Proteomes" id="UP000515377">
    <property type="component" value="Chromosome"/>
</dbReference>
<name>A0A9X7UFU5_SPHYA</name>
<gene>
    <name evidence="2" type="ORF">H3V42_14210</name>
</gene>
<dbReference type="AlphaFoldDB" id="A0A9X7UFU5"/>
<evidence type="ECO:0000313" key="3">
    <source>
        <dbReference type="Proteomes" id="UP000515377"/>
    </source>
</evidence>
<dbReference type="EMBL" id="CP060122">
    <property type="protein sequence ID" value="QNG48569.1"/>
    <property type="molecule type" value="Genomic_DNA"/>
</dbReference>
<feature type="region of interest" description="Disordered" evidence="1">
    <location>
        <begin position="1"/>
        <end position="53"/>
    </location>
</feature>
<feature type="compositionally biased region" description="Basic and acidic residues" evidence="1">
    <location>
        <begin position="1"/>
        <end position="15"/>
    </location>
</feature>
<sequence>MLERKKLSLKHEPRPVELATSGPDRLETEHHQDVPRYHPAHDPQFVSDDEIPW</sequence>
<feature type="compositionally biased region" description="Basic and acidic residues" evidence="1">
    <location>
        <begin position="24"/>
        <end position="41"/>
    </location>
</feature>
<evidence type="ECO:0000313" key="2">
    <source>
        <dbReference type="EMBL" id="QNG48569.1"/>
    </source>
</evidence>
<evidence type="ECO:0000256" key="1">
    <source>
        <dbReference type="SAM" id="MobiDB-lite"/>
    </source>
</evidence>
<organism evidence="2 3">
    <name type="scientific">Sphingobium yanoikuyae</name>
    <name type="common">Sphingomonas yanoikuyae</name>
    <dbReference type="NCBI Taxonomy" id="13690"/>
    <lineage>
        <taxon>Bacteria</taxon>
        <taxon>Pseudomonadati</taxon>
        <taxon>Pseudomonadota</taxon>
        <taxon>Alphaproteobacteria</taxon>
        <taxon>Sphingomonadales</taxon>
        <taxon>Sphingomonadaceae</taxon>
        <taxon>Sphingobium</taxon>
    </lineage>
</organism>
<proteinExistence type="predicted"/>
<accession>A0A9X7UFU5</accession>